<dbReference type="EMBL" id="CP138858">
    <property type="protein sequence ID" value="WPJ97238.1"/>
    <property type="molecule type" value="Genomic_DNA"/>
</dbReference>
<name>A0ABZ0RQ49_9BACT</name>
<dbReference type="RefSeq" id="WP_319834083.1">
    <property type="nucleotide sequence ID" value="NZ_CP138858.1"/>
</dbReference>
<keyword evidence="1 2" id="KW-0732">Signal</keyword>
<dbReference type="InterPro" id="IPR013425">
    <property type="entry name" value="Autotrns_rpt"/>
</dbReference>
<dbReference type="NCBIfam" id="TIGR02601">
    <property type="entry name" value="autotrns_rpt"/>
    <property type="match status" value="1"/>
</dbReference>
<reference evidence="3 4" key="1">
    <citation type="submission" date="2023-11" db="EMBL/GenBank/DDBJ databases">
        <title>Coraliomargarita sp. nov., isolated from marine algae.</title>
        <authorList>
            <person name="Lee J.K."/>
            <person name="Baek J.H."/>
            <person name="Kim J.M."/>
            <person name="Choi D.G."/>
            <person name="Jeon C.O."/>
        </authorList>
    </citation>
    <scope>NUCLEOTIDE SEQUENCE [LARGE SCALE GENOMIC DNA]</scope>
    <source>
        <strain evidence="3 4">J2-16</strain>
    </source>
</reference>
<organism evidence="3 4">
    <name type="scientific">Coraliomargarita algicola</name>
    <dbReference type="NCBI Taxonomy" id="3092156"/>
    <lineage>
        <taxon>Bacteria</taxon>
        <taxon>Pseudomonadati</taxon>
        <taxon>Verrucomicrobiota</taxon>
        <taxon>Opitutia</taxon>
        <taxon>Puniceicoccales</taxon>
        <taxon>Coraliomargaritaceae</taxon>
        <taxon>Coraliomargarita</taxon>
    </lineage>
</organism>
<accession>A0ABZ0RQ49</accession>
<evidence type="ECO:0008006" key="5">
    <source>
        <dbReference type="Google" id="ProtNLM"/>
    </source>
</evidence>
<protein>
    <recommendedName>
        <fullName evidence="5">PEP-CTERM protein-sorting domain-containing protein</fullName>
    </recommendedName>
</protein>
<proteinExistence type="predicted"/>
<dbReference type="Proteomes" id="UP001324993">
    <property type="component" value="Chromosome"/>
</dbReference>
<feature type="chain" id="PRO_5047431578" description="PEP-CTERM protein-sorting domain-containing protein" evidence="2">
    <location>
        <begin position="20"/>
        <end position="342"/>
    </location>
</feature>
<evidence type="ECO:0000313" key="4">
    <source>
        <dbReference type="Proteomes" id="UP001324993"/>
    </source>
</evidence>
<evidence type="ECO:0000256" key="1">
    <source>
        <dbReference type="ARBA" id="ARBA00022729"/>
    </source>
</evidence>
<keyword evidence="4" id="KW-1185">Reference proteome</keyword>
<gene>
    <name evidence="3" type="ORF">SH580_05895</name>
</gene>
<evidence type="ECO:0000313" key="3">
    <source>
        <dbReference type="EMBL" id="WPJ97238.1"/>
    </source>
</evidence>
<evidence type="ECO:0000256" key="2">
    <source>
        <dbReference type="SAM" id="SignalP"/>
    </source>
</evidence>
<sequence>MKSLFFTGVAAFAVSTAAATDYYWSTNDTTSWSENREYWSENVDGSGTLTGWTAGINDGTNTAIFSADGYTDAKTITLYSDAKTQGLVFRNGSHTKITGGNTSAQVTVGTDGITTEVTAVASIGYYSAMNVGLTSSQTWTLNSTGSFAINPTSSGSYTIHSLATSGVTTLSIAGTGSGGASLNAPLIDGDSGSILALTTSRNVSLGKLNTYTGDTLINAGTLTLSNSGGLTFAIGADGVNNSISGTGSAALNGSFTFDLTEADTVGTWNIVDTSSLSTTFGGTFSVNGFSESAAGIWESGTGYTFSEITGELTAIPEPASFALLTAGVVACLTLHRRRQHSA</sequence>
<feature type="signal peptide" evidence="2">
    <location>
        <begin position="1"/>
        <end position="19"/>
    </location>
</feature>